<dbReference type="HOGENOM" id="CLU_007082_5_1_10"/>
<dbReference type="SUPFAM" id="SSF55545">
    <property type="entry name" value="beta-N-acetylhexosaminidase-like domain"/>
    <property type="match status" value="1"/>
</dbReference>
<dbReference type="Proteomes" id="UP000008461">
    <property type="component" value="Chromosome"/>
</dbReference>
<keyword evidence="7" id="KW-0732">Signal</keyword>
<evidence type="ECO:0000313" key="10">
    <source>
        <dbReference type="EMBL" id="AEE53806.1"/>
    </source>
</evidence>
<dbReference type="SUPFAM" id="SSF51445">
    <property type="entry name" value="(Trans)glycosidases"/>
    <property type="match status" value="1"/>
</dbReference>
<dbReference type="InterPro" id="IPR025705">
    <property type="entry name" value="Beta_hexosaminidase_sua/sub"/>
</dbReference>
<evidence type="ECO:0000259" key="8">
    <source>
        <dbReference type="Pfam" id="PF00728"/>
    </source>
</evidence>
<dbReference type="Pfam" id="PF00728">
    <property type="entry name" value="Glyco_hydro_20"/>
    <property type="match status" value="1"/>
</dbReference>
<keyword evidence="11" id="KW-1185">Reference proteome</keyword>
<feature type="domain" description="Glycoside hydrolase family 20 catalytic" evidence="8">
    <location>
        <begin position="177"/>
        <end position="489"/>
    </location>
</feature>
<comment type="similarity">
    <text evidence="2">Belongs to the glycosyl hydrolase 20 family.</text>
</comment>
<dbReference type="InterPro" id="IPR017853">
    <property type="entry name" value="GH"/>
</dbReference>
<evidence type="ECO:0000256" key="3">
    <source>
        <dbReference type="ARBA" id="ARBA00012663"/>
    </source>
</evidence>
<accession>F4L0D3</accession>
<dbReference type="InterPro" id="IPR015883">
    <property type="entry name" value="Glyco_hydro_20_cat"/>
</dbReference>
<evidence type="ECO:0000256" key="7">
    <source>
        <dbReference type="SAM" id="SignalP"/>
    </source>
</evidence>
<dbReference type="KEGG" id="hhy:Halhy_5983"/>
<dbReference type="GO" id="GO:0005975">
    <property type="term" value="P:carbohydrate metabolic process"/>
    <property type="evidence" value="ECO:0007669"/>
    <property type="project" value="InterPro"/>
</dbReference>
<keyword evidence="5 10" id="KW-0326">Glycosidase</keyword>
<reference key="2">
    <citation type="submission" date="2011-04" db="EMBL/GenBank/DDBJ databases">
        <title>Complete sequence of chromosome of Haliscomenobacter hydrossis DSM 1100.</title>
        <authorList>
            <consortium name="US DOE Joint Genome Institute (JGI-PGF)"/>
            <person name="Lucas S."/>
            <person name="Han J."/>
            <person name="Lapidus A."/>
            <person name="Bruce D."/>
            <person name="Goodwin L."/>
            <person name="Pitluck S."/>
            <person name="Peters L."/>
            <person name="Kyrpides N."/>
            <person name="Mavromatis K."/>
            <person name="Ivanova N."/>
            <person name="Ovchinnikova G."/>
            <person name="Pagani I."/>
            <person name="Daligault H."/>
            <person name="Detter J.C."/>
            <person name="Han C."/>
            <person name="Land M."/>
            <person name="Hauser L."/>
            <person name="Markowitz V."/>
            <person name="Cheng J.-F."/>
            <person name="Hugenholtz P."/>
            <person name="Woyke T."/>
            <person name="Wu D."/>
            <person name="Verbarg S."/>
            <person name="Frueling A."/>
            <person name="Brambilla E."/>
            <person name="Klenk H.-P."/>
            <person name="Eisen J.A."/>
        </authorList>
    </citation>
    <scope>NUCLEOTIDE SEQUENCE</scope>
    <source>
        <strain>DSM 1100</strain>
    </source>
</reference>
<comment type="catalytic activity">
    <reaction evidence="1">
        <text>Hydrolysis of terminal non-reducing N-acetyl-D-hexosamine residues in N-acetyl-beta-D-hexosaminides.</text>
        <dbReference type="EC" id="3.2.1.52"/>
    </reaction>
</comment>
<evidence type="ECO:0000256" key="4">
    <source>
        <dbReference type="ARBA" id="ARBA00022801"/>
    </source>
</evidence>
<organism evidence="10 11">
    <name type="scientific">Haliscomenobacter hydrossis (strain ATCC 27775 / DSM 1100 / LMG 10767 / O)</name>
    <dbReference type="NCBI Taxonomy" id="760192"/>
    <lineage>
        <taxon>Bacteria</taxon>
        <taxon>Pseudomonadati</taxon>
        <taxon>Bacteroidota</taxon>
        <taxon>Saprospiria</taxon>
        <taxon>Saprospirales</taxon>
        <taxon>Haliscomenobacteraceae</taxon>
        <taxon>Haliscomenobacter</taxon>
    </lineage>
</organism>
<feature type="domain" description="Beta-hexosaminidase bacterial type N-terminal" evidence="9">
    <location>
        <begin position="40"/>
        <end position="173"/>
    </location>
</feature>
<dbReference type="Gene3D" id="3.20.20.80">
    <property type="entry name" value="Glycosidases"/>
    <property type="match status" value="1"/>
</dbReference>
<dbReference type="InterPro" id="IPR015882">
    <property type="entry name" value="HEX_bac_N"/>
</dbReference>
<name>F4L0D3_HALH1</name>
<evidence type="ECO:0000256" key="1">
    <source>
        <dbReference type="ARBA" id="ARBA00001231"/>
    </source>
</evidence>
<dbReference type="CDD" id="cd06568">
    <property type="entry name" value="GH20_SpHex_like"/>
    <property type="match status" value="1"/>
</dbReference>
<dbReference type="PROSITE" id="PS51257">
    <property type="entry name" value="PROKAR_LIPOPROTEIN"/>
    <property type="match status" value="1"/>
</dbReference>
<dbReference type="GO" id="GO:0030203">
    <property type="term" value="P:glycosaminoglycan metabolic process"/>
    <property type="evidence" value="ECO:0007669"/>
    <property type="project" value="TreeGrafter"/>
</dbReference>
<reference evidence="10 11" key="1">
    <citation type="journal article" date="2011" name="Stand. Genomic Sci.">
        <title>Complete genome sequence of Haliscomenobacter hydrossis type strain (O).</title>
        <authorList>
            <consortium name="US DOE Joint Genome Institute (JGI-PGF)"/>
            <person name="Daligault H."/>
            <person name="Lapidus A."/>
            <person name="Zeytun A."/>
            <person name="Nolan M."/>
            <person name="Lucas S."/>
            <person name="Del Rio T.G."/>
            <person name="Tice H."/>
            <person name="Cheng J.F."/>
            <person name="Tapia R."/>
            <person name="Han C."/>
            <person name="Goodwin L."/>
            <person name="Pitluck S."/>
            <person name="Liolios K."/>
            <person name="Pagani I."/>
            <person name="Ivanova N."/>
            <person name="Huntemann M."/>
            <person name="Mavromatis K."/>
            <person name="Mikhailova N."/>
            <person name="Pati A."/>
            <person name="Chen A."/>
            <person name="Palaniappan K."/>
            <person name="Land M."/>
            <person name="Hauser L."/>
            <person name="Brambilla E.M."/>
            <person name="Rohde M."/>
            <person name="Verbarg S."/>
            <person name="Goker M."/>
            <person name="Bristow J."/>
            <person name="Eisen J.A."/>
            <person name="Markowitz V."/>
            <person name="Hugenholtz P."/>
            <person name="Kyrpides N.C."/>
            <person name="Klenk H.P."/>
            <person name="Woyke T."/>
        </authorList>
    </citation>
    <scope>NUCLEOTIDE SEQUENCE [LARGE SCALE GENOMIC DNA]</scope>
    <source>
        <strain evidence="11">ATCC 27775 / DSM 1100 / LMG 10767 / O</strain>
    </source>
</reference>
<dbReference type="InterPro" id="IPR029018">
    <property type="entry name" value="Hex-like_dom2"/>
</dbReference>
<protein>
    <recommendedName>
        <fullName evidence="3">beta-N-acetylhexosaminidase</fullName>
        <ecNumber evidence="3">3.2.1.52</ecNumber>
    </recommendedName>
</protein>
<dbReference type="eggNOG" id="COG3525">
    <property type="taxonomic scope" value="Bacteria"/>
</dbReference>
<dbReference type="GO" id="GO:0004563">
    <property type="term" value="F:beta-N-acetylhexosaminidase activity"/>
    <property type="evidence" value="ECO:0007669"/>
    <property type="project" value="UniProtKB-EC"/>
</dbReference>
<sequence length="532" mass="59245">MPTNRITYYSATLLCAALLTFMGCAPKKAPPISMDLAQESIIPIPVSIKATNSSFELTDASEIYVQTGSEELLKIGQFLADKLNPSTGFDFTVKASTAIPDDGNIYLSLKKDAALGDEGYTLSITPELVHLEANAPAGLFRGVQTIRQLLPAKIEMSSKQEGPWRMASGTINDVPVYAFRGAMFDVARHFFSVEDTKRYIDLIAAYKMNVMHLHLSDDQGWRIEIKSWPKLAEHGGKTQVGGGKGGYYTQEQYKDIVQYALDRYITIIPEIDMPGHTNAALAAYPELNCDGKARELYTGTEVGFSTLCTQNEITYKFIDDVMRELAAMTPGPYIHIGGDESHVTKKEDYIPFVNRVQNIVLKHGKQVIGWDEIALGTLKKGAFVQHWADVDNAVNAVKQGSKVLMSPARKAYMDMQYDSTTKWGLHWAAYIEVDSAYIWDPATLAPGVTQKDVLGIEAPLWSETVDQIDEVEYMVFPRLPGYAEIGWSAASARNWGEYKKRLGAHGPRFTAMGINYYPSKLVEWKEEKNQKN</sequence>
<evidence type="ECO:0000256" key="6">
    <source>
        <dbReference type="PIRSR" id="PIRSR625705-1"/>
    </source>
</evidence>
<dbReference type="Pfam" id="PF02838">
    <property type="entry name" value="Glyco_hydro_20b"/>
    <property type="match status" value="1"/>
</dbReference>
<gene>
    <name evidence="10" type="ordered locus">Halhy_5983</name>
</gene>
<feature type="active site" description="Proton donor" evidence="6">
    <location>
        <position position="340"/>
    </location>
</feature>
<dbReference type="EC" id="3.2.1.52" evidence="3"/>
<feature type="chain" id="PRO_5005676502" description="beta-N-acetylhexosaminidase" evidence="7">
    <location>
        <begin position="26"/>
        <end position="532"/>
    </location>
</feature>
<dbReference type="GO" id="GO:0016020">
    <property type="term" value="C:membrane"/>
    <property type="evidence" value="ECO:0007669"/>
    <property type="project" value="TreeGrafter"/>
</dbReference>
<dbReference type="PANTHER" id="PTHR22600">
    <property type="entry name" value="BETA-HEXOSAMINIDASE"/>
    <property type="match status" value="1"/>
</dbReference>
<evidence type="ECO:0000256" key="5">
    <source>
        <dbReference type="ARBA" id="ARBA00023295"/>
    </source>
</evidence>
<dbReference type="PRINTS" id="PR00738">
    <property type="entry name" value="GLHYDRLASE20"/>
</dbReference>
<evidence type="ECO:0000313" key="11">
    <source>
        <dbReference type="Proteomes" id="UP000008461"/>
    </source>
</evidence>
<dbReference type="RefSeq" id="WP_013768333.1">
    <property type="nucleotide sequence ID" value="NC_015510.1"/>
</dbReference>
<evidence type="ECO:0000256" key="2">
    <source>
        <dbReference type="ARBA" id="ARBA00006285"/>
    </source>
</evidence>
<dbReference type="Gene3D" id="3.30.379.10">
    <property type="entry name" value="Chitobiase/beta-hexosaminidase domain 2-like"/>
    <property type="match status" value="1"/>
</dbReference>
<proteinExistence type="inferred from homology"/>
<keyword evidence="4 10" id="KW-0378">Hydrolase</keyword>
<dbReference type="STRING" id="760192.Halhy_5983"/>
<dbReference type="PANTHER" id="PTHR22600:SF57">
    <property type="entry name" value="BETA-N-ACETYLHEXOSAMINIDASE"/>
    <property type="match status" value="1"/>
</dbReference>
<dbReference type="EMBL" id="CP002691">
    <property type="protein sequence ID" value="AEE53806.1"/>
    <property type="molecule type" value="Genomic_DNA"/>
</dbReference>
<dbReference type="AlphaFoldDB" id="F4L0D3"/>
<feature type="signal peptide" evidence="7">
    <location>
        <begin position="1"/>
        <end position="25"/>
    </location>
</feature>
<evidence type="ECO:0000259" key="9">
    <source>
        <dbReference type="Pfam" id="PF02838"/>
    </source>
</evidence>